<keyword evidence="1" id="KW-0175">Coiled coil</keyword>
<evidence type="ECO:0000313" key="3">
    <source>
        <dbReference type="EMBL" id="CAL6067361.1"/>
    </source>
</evidence>
<sequence length="188" mass="21942">MDHQDSFVNGTIRDLQSKNDILKKQNQDLQIQMIQMKTQHQLKVQKLESRVDELLNINSSSLSHSKTLENDNSQFNVVISSLTSQCQELRVQIDVYQKLLLQKDSQLQEFSSLEQQQNENKMLQTQIQELNDQIAALKVENESLKSNSQYFKVENEKLKSNFPKVKQLEAELKQTLEDLSAFQRLNEM</sequence>
<feature type="coiled-coil region" evidence="1">
    <location>
        <begin position="12"/>
        <end position="185"/>
    </location>
</feature>
<organism evidence="2">
    <name type="scientific">Hexamita inflata</name>
    <dbReference type="NCBI Taxonomy" id="28002"/>
    <lineage>
        <taxon>Eukaryota</taxon>
        <taxon>Metamonada</taxon>
        <taxon>Diplomonadida</taxon>
        <taxon>Hexamitidae</taxon>
        <taxon>Hexamitinae</taxon>
        <taxon>Hexamita</taxon>
    </lineage>
</organism>
<evidence type="ECO:0000313" key="4">
    <source>
        <dbReference type="Proteomes" id="UP001642409"/>
    </source>
</evidence>
<evidence type="ECO:0000313" key="2">
    <source>
        <dbReference type="EMBL" id="CAI9936348.1"/>
    </source>
</evidence>
<dbReference type="AlphaFoldDB" id="A0AA86PFE2"/>
<name>A0AA86PFE2_9EUKA</name>
<evidence type="ECO:0000256" key="1">
    <source>
        <dbReference type="SAM" id="Coils"/>
    </source>
</evidence>
<comment type="caution">
    <text evidence="2">The sequence shown here is derived from an EMBL/GenBank/DDBJ whole genome shotgun (WGS) entry which is preliminary data.</text>
</comment>
<dbReference type="EMBL" id="CATOUU010000635">
    <property type="protein sequence ID" value="CAI9936348.1"/>
    <property type="molecule type" value="Genomic_DNA"/>
</dbReference>
<dbReference type="EMBL" id="CAXDID020000267">
    <property type="protein sequence ID" value="CAL6067361.1"/>
    <property type="molecule type" value="Genomic_DNA"/>
</dbReference>
<protein>
    <submittedName>
        <fullName evidence="3">Hypothetical_protein</fullName>
    </submittedName>
</protein>
<gene>
    <name evidence="2" type="ORF">HINF_LOCUS23993</name>
    <name evidence="3" type="ORF">HINF_LOCUS52987</name>
</gene>
<reference evidence="3 4" key="2">
    <citation type="submission" date="2024-07" db="EMBL/GenBank/DDBJ databases">
        <authorList>
            <person name="Akdeniz Z."/>
        </authorList>
    </citation>
    <scope>NUCLEOTIDE SEQUENCE [LARGE SCALE GENOMIC DNA]</scope>
</reference>
<reference evidence="2" key="1">
    <citation type="submission" date="2023-06" db="EMBL/GenBank/DDBJ databases">
        <authorList>
            <person name="Kurt Z."/>
        </authorList>
    </citation>
    <scope>NUCLEOTIDE SEQUENCE</scope>
</reference>
<dbReference type="Proteomes" id="UP001642409">
    <property type="component" value="Unassembled WGS sequence"/>
</dbReference>
<accession>A0AA86PFE2</accession>
<proteinExistence type="predicted"/>
<keyword evidence="4" id="KW-1185">Reference proteome</keyword>